<dbReference type="SUPFAM" id="SSF54427">
    <property type="entry name" value="NTF2-like"/>
    <property type="match status" value="1"/>
</dbReference>
<dbReference type="InterPro" id="IPR037401">
    <property type="entry name" value="SnoaL-like"/>
</dbReference>
<organism evidence="3 4">
    <name type="scientific">Flavobacterium profundi</name>
    <dbReference type="NCBI Taxonomy" id="1774945"/>
    <lineage>
        <taxon>Bacteria</taxon>
        <taxon>Pseudomonadati</taxon>
        <taxon>Bacteroidota</taxon>
        <taxon>Flavobacteriia</taxon>
        <taxon>Flavobacteriales</taxon>
        <taxon>Flavobacteriaceae</taxon>
        <taxon>Flavobacterium</taxon>
    </lineage>
</organism>
<dbReference type="OrthoDB" id="1360611at2"/>
<evidence type="ECO:0000256" key="1">
    <source>
        <dbReference type="SAM" id="SignalP"/>
    </source>
</evidence>
<feature type="signal peptide" evidence="1">
    <location>
        <begin position="1"/>
        <end position="19"/>
    </location>
</feature>
<keyword evidence="4" id="KW-1185">Reference proteome</keyword>
<dbReference type="EMBL" id="WQLW01000001">
    <property type="protein sequence ID" value="MVO07609.1"/>
    <property type="molecule type" value="Genomic_DNA"/>
</dbReference>
<gene>
    <name evidence="3" type="ORF">GOQ30_00355</name>
</gene>
<accession>A0A6I4IIB9</accession>
<name>A0A6I4IIB9_9FLAO</name>
<dbReference type="AlphaFoldDB" id="A0A6I4IIB9"/>
<proteinExistence type="predicted"/>
<reference evidence="4" key="1">
    <citation type="submission" date="2019-05" db="EMBL/GenBank/DDBJ databases">
        <title>Flavobacterium profundi sp. nov., isolated from a deep-sea seamount.</title>
        <authorList>
            <person name="Zhang D.-C."/>
        </authorList>
    </citation>
    <scope>NUCLEOTIDE SEQUENCE [LARGE SCALE GENOMIC DNA]</scope>
    <source>
        <strain evidence="4">TP390</strain>
    </source>
</reference>
<evidence type="ECO:0000259" key="2">
    <source>
        <dbReference type="Pfam" id="PF12680"/>
    </source>
</evidence>
<feature type="chain" id="PRO_5026281256" description="SnoaL-like domain-containing protein" evidence="1">
    <location>
        <begin position="20"/>
        <end position="172"/>
    </location>
</feature>
<comment type="caution">
    <text evidence="3">The sequence shown here is derived from an EMBL/GenBank/DDBJ whole genome shotgun (WGS) entry which is preliminary data.</text>
</comment>
<keyword evidence="1" id="KW-0732">Signal</keyword>
<evidence type="ECO:0000313" key="4">
    <source>
        <dbReference type="Proteomes" id="UP000431264"/>
    </source>
</evidence>
<dbReference type="Pfam" id="PF12680">
    <property type="entry name" value="SnoaL_2"/>
    <property type="match status" value="1"/>
</dbReference>
<sequence>MKKTLTLTLLLIISTLSFGQTNENQNEKLALAYMQAYGKWDFDTMKTFYADAIHFEDPTAKAAFQQDFVFDGKENVYQFFKTVFKDKFKNDKPPYVNFVIEKVFTSGNHTIINSTFECVLPNAWFQEKTNETILVAIPFVTILTIEKGKITQHIDYGNYTKYFEQIKAQVKK</sequence>
<dbReference type="Proteomes" id="UP000431264">
    <property type="component" value="Unassembled WGS sequence"/>
</dbReference>
<protein>
    <recommendedName>
        <fullName evidence="2">SnoaL-like domain-containing protein</fullName>
    </recommendedName>
</protein>
<dbReference type="Gene3D" id="3.10.450.50">
    <property type="match status" value="1"/>
</dbReference>
<evidence type="ECO:0000313" key="3">
    <source>
        <dbReference type="EMBL" id="MVO07609.1"/>
    </source>
</evidence>
<dbReference type="RefSeq" id="WP_140996033.1">
    <property type="nucleotide sequence ID" value="NZ_VDCZ01000001.1"/>
</dbReference>
<dbReference type="InterPro" id="IPR032710">
    <property type="entry name" value="NTF2-like_dom_sf"/>
</dbReference>
<feature type="domain" description="SnoaL-like" evidence="2">
    <location>
        <begin position="32"/>
        <end position="153"/>
    </location>
</feature>